<sequence>MRNNVQSYADMVARGGSKKDSGLIVKAEEYGNGWLHGSLVSKLKPLYLVSEFKQELFKNSSTSVTHLRDEISVNANTGDEHCVDNGEILKKEDDDVTINDEVAIERNLGDDMCLVDSLKESSRLEAEGTSRAPEVRRCHLPAKKIPKKAKRKTHIKAIGGTRFNKGVLLRAATQALSDSISLNSNSSRGRYLLNEAQATLQIGKVLGVNCEGNENEVIEKIMELKNQDLESTKQLDAAKQS</sequence>
<accession>A0ACC0FIA1</accession>
<keyword evidence="2" id="KW-1185">Reference proteome</keyword>
<dbReference type="Proteomes" id="UP001060215">
    <property type="component" value="Chromosome 14"/>
</dbReference>
<organism evidence="1 2">
    <name type="scientific">Camellia lanceoleosa</name>
    <dbReference type="NCBI Taxonomy" id="1840588"/>
    <lineage>
        <taxon>Eukaryota</taxon>
        <taxon>Viridiplantae</taxon>
        <taxon>Streptophyta</taxon>
        <taxon>Embryophyta</taxon>
        <taxon>Tracheophyta</taxon>
        <taxon>Spermatophyta</taxon>
        <taxon>Magnoliopsida</taxon>
        <taxon>eudicotyledons</taxon>
        <taxon>Gunneridae</taxon>
        <taxon>Pentapetalae</taxon>
        <taxon>asterids</taxon>
        <taxon>Ericales</taxon>
        <taxon>Theaceae</taxon>
        <taxon>Camellia</taxon>
    </lineage>
</organism>
<reference evidence="1 2" key="1">
    <citation type="journal article" date="2022" name="Plant J.">
        <title>Chromosome-level genome of Camellia lanceoleosa provides a valuable resource for understanding genome evolution and self-incompatibility.</title>
        <authorList>
            <person name="Gong W."/>
            <person name="Xiao S."/>
            <person name="Wang L."/>
            <person name="Liao Z."/>
            <person name="Chang Y."/>
            <person name="Mo W."/>
            <person name="Hu G."/>
            <person name="Li W."/>
            <person name="Zhao G."/>
            <person name="Zhu H."/>
            <person name="Hu X."/>
            <person name="Ji K."/>
            <person name="Xiang X."/>
            <person name="Song Q."/>
            <person name="Yuan D."/>
            <person name="Jin S."/>
            <person name="Zhang L."/>
        </authorList>
    </citation>
    <scope>NUCLEOTIDE SEQUENCE [LARGE SCALE GENOMIC DNA]</scope>
    <source>
        <strain evidence="1">SQ_2022a</strain>
    </source>
</reference>
<evidence type="ECO:0000313" key="2">
    <source>
        <dbReference type="Proteomes" id="UP001060215"/>
    </source>
</evidence>
<dbReference type="EMBL" id="CM045771">
    <property type="protein sequence ID" value="KAI7988425.1"/>
    <property type="molecule type" value="Genomic_DNA"/>
</dbReference>
<name>A0ACC0FIA1_9ERIC</name>
<gene>
    <name evidence="1" type="ORF">LOK49_LG13G00043</name>
</gene>
<protein>
    <submittedName>
        <fullName evidence="1">Uncharacterized protein</fullName>
    </submittedName>
</protein>
<proteinExistence type="predicted"/>
<evidence type="ECO:0000313" key="1">
    <source>
        <dbReference type="EMBL" id="KAI7988425.1"/>
    </source>
</evidence>
<comment type="caution">
    <text evidence="1">The sequence shown here is derived from an EMBL/GenBank/DDBJ whole genome shotgun (WGS) entry which is preliminary data.</text>
</comment>